<gene>
    <name evidence="2" type="ORF">RN001_012063</name>
</gene>
<evidence type="ECO:0000313" key="3">
    <source>
        <dbReference type="Proteomes" id="UP001353858"/>
    </source>
</evidence>
<proteinExistence type="predicted"/>
<keyword evidence="3" id="KW-1185">Reference proteome</keyword>
<evidence type="ECO:0000313" key="2">
    <source>
        <dbReference type="EMBL" id="KAK4875641.1"/>
    </source>
</evidence>
<organism evidence="2 3">
    <name type="scientific">Aquatica leii</name>
    <dbReference type="NCBI Taxonomy" id="1421715"/>
    <lineage>
        <taxon>Eukaryota</taxon>
        <taxon>Metazoa</taxon>
        <taxon>Ecdysozoa</taxon>
        <taxon>Arthropoda</taxon>
        <taxon>Hexapoda</taxon>
        <taxon>Insecta</taxon>
        <taxon>Pterygota</taxon>
        <taxon>Neoptera</taxon>
        <taxon>Endopterygota</taxon>
        <taxon>Coleoptera</taxon>
        <taxon>Polyphaga</taxon>
        <taxon>Elateriformia</taxon>
        <taxon>Elateroidea</taxon>
        <taxon>Lampyridae</taxon>
        <taxon>Luciolinae</taxon>
        <taxon>Aquatica</taxon>
    </lineage>
</organism>
<comment type="caution">
    <text evidence="2">The sequence shown here is derived from an EMBL/GenBank/DDBJ whole genome shotgun (WGS) entry which is preliminary data.</text>
</comment>
<sequence length="194" mass="22196">MGRSMRKLFNPELTPSKALEKYATFPRRRKEKSADNLHDINKDSNPNKATVKRQSLTPRSLPRYPRKKSIPKTKIYHEVGMQTALTQRDIEKAFSGVAVNPAQPQDVETCDKHVQVDRNIEELDKLQEQQLSEQASLSLTENLSSSFTSKMTSVTEMCPPVSLVDQVIEVDNLITKLLKVLRIIQIENEMSYIR</sequence>
<reference evidence="3" key="1">
    <citation type="submission" date="2023-01" db="EMBL/GenBank/DDBJ databases">
        <title>Key to firefly adult light organ development and bioluminescence: homeobox transcription factors regulate luciferase expression and transportation to peroxisome.</title>
        <authorList>
            <person name="Fu X."/>
        </authorList>
    </citation>
    <scope>NUCLEOTIDE SEQUENCE [LARGE SCALE GENOMIC DNA]</scope>
</reference>
<protein>
    <submittedName>
        <fullName evidence="2">Uncharacterized protein</fullName>
    </submittedName>
</protein>
<evidence type="ECO:0000256" key="1">
    <source>
        <dbReference type="SAM" id="MobiDB-lite"/>
    </source>
</evidence>
<feature type="region of interest" description="Disordered" evidence="1">
    <location>
        <begin position="19"/>
        <end position="71"/>
    </location>
</feature>
<name>A0AAN7S7M2_9COLE</name>
<dbReference type="Proteomes" id="UP001353858">
    <property type="component" value="Unassembled WGS sequence"/>
</dbReference>
<feature type="compositionally biased region" description="Basic and acidic residues" evidence="1">
    <location>
        <begin position="32"/>
        <end position="42"/>
    </location>
</feature>
<accession>A0AAN7S7M2</accession>
<dbReference type="EMBL" id="JARPUR010000005">
    <property type="protein sequence ID" value="KAK4875641.1"/>
    <property type="molecule type" value="Genomic_DNA"/>
</dbReference>
<dbReference type="AlphaFoldDB" id="A0AAN7S7M2"/>
<feature type="compositionally biased region" description="Polar residues" evidence="1">
    <location>
        <begin position="43"/>
        <end position="58"/>
    </location>
</feature>